<dbReference type="PANTHER" id="PTHR46148:SF56">
    <property type="entry name" value="RETROTRANSPOSON PROTEIN"/>
    <property type="match status" value="1"/>
</dbReference>
<evidence type="ECO:0000313" key="2">
    <source>
        <dbReference type="EMBL" id="WMV42223.1"/>
    </source>
</evidence>
<protein>
    <recommendedName>
        <fullName evidence="1">Tf2-1-like SH3-like domain-containing protein</fullName>
    </recommendedName>
</protein>
<feature type="domain" description="Tf2-1-like SH3-like" evidence="1">
    <location>
        <begin position="70"/>
        <end position="133"/>
    </location>
</feature>
<evidence type="ECO:0000313" key="3">
    <source>
        <dbReference type="Proteomes" id="UP001234989"/>
    </source>
</evidence>
<dbReference type="EMBL" id="CP133619">
    <property type="protein sequence ID" value="WMV42223.1"/>
    <property type="molecule type" value="Genomic_DNA"/>
</dbReference>
<reference evidence="2" key="1">
    <citation type="submission" date="2023-08" db="EMBL/GenBank/DDBJ databases">
        <title>A de novo genome assembly of Solanum verrucosum Schlechtendal, a Mexican diploid species geographically isolated from the other diploid A-genome species in potato relatives.</title>
        <authorList>
            <person name="Hosaka K."/>
        </authorList>
    </citation>
    <scope>NUCLEOTIDE SEQUENCE</scope>
    <source>
        <tissue evidence="2">Young leaves</tissue>
    </source>
</reference>
<gene>
    <name evidence="2" type="ORF">MTR67_035608</name>
</gene>
<organism evidence="2 3">
    <name type="scientific">Solanum verrucosum</name>
    <dbReference type="NCBI Taxonomy" id="315347"/>
    <lineage>
        <taxon>Eukaryota</taxon>
        <taxon>Viridiplantae</taxon>
        <taxon>Streptophyta</taxon>
        <taxon>Embryophyta</taxon>
        <taxon>Tracheophyta</taxon>
        <taxon>Spermatophyta</taxon>
        <taxon>Magnoliopsida</taxon>
        <taxon>eudicotyledons</taxon>
        <taxon>Gunneridae</taxon>
        <taxon>Pentapetalae</taxon>
        <taxon>asterids</taxon>
        <taxon>lamiids</taxon>
        <taxon>Solanales</taxon>
        <taxon>Solanaceae</taxon>
        <taxon>Solanoideae</taxon>
        <taxon>Solaneae</taxon>
        <taxon>Solanum</taxon>
    </lineage>
</organism>
<evidence type="ECO:0000259" key="1">
    <source>
        <dbReference type="Pfam" id="PF24626"/>
    </source>
</evidence>
<proteinExistence type="predicted"/>
<dbReference type="Proteomes" id="UP001234989">
    <property type="component" value="Chromosome 8"/>
</dbReference>
<accession>A0AAF0UAF3</accession>
<dbReference type="InterPro" id="IPR056924">
    <property type="entry name" value="SH3_Tf2-1"/>
</dbReference>
<dbReference type="Pfam" id="PF24626">
    <property type="entry name" value="SH3_Tf2-1"/>
    <property type="match status" value="1"/>
</dbReference>
<sequence length="370" mass="43137">MAPYKALYGRRCRSPIGWFEVGDAELIGQDMVHQAMEKVKIIQERLKTAQSRQKSYTDVRRKDLEFEVHDWIYLKVSPMKGVMRFGKKGKLSPRYIGRYRISKRIDNIAYELELSQELAAVHPVFHISMLKKCMGDPSLTIPTKNIGIKDNLSYEKIPFHIFYRQVCKLRTKEVASIKVLWRNQFVEEANWEAEEDMKKRYPYLFAPGEASYQARCYIKVEHQRPCGVAQNIALSKWKWEMINMDFITGLMRSRRQHDSIWVIVDRMTKSAHFLPDKGAQFTASVLEVILERVARELVGLASSPDSSGCFAGDGEGKCEQWWLGLFPVMFWRLFGHGRETMDGSYCCCQRRERKRRTMDFWVVGASPDFG</sequence>
<keyword evidence="3" id="KW-1185">Reference proteome</keyword>
<dbReference type="PANTHER" id="PTHR46148">
    <property type="entry name" value="CHROMO DOMAIN-CONTAINING PROTEIN"/>
    <property type="match status" value="1"/>
</dbReference>
<dbReference type="AlphaFoldDB" id="A0AAF0UAF3"/>
<name>A0AAF0UAF3_SOLVR</name>